<dbReference type="Proteomes" id="UP001163687">
    <property type="component" value="Chromosome"/>
</dbReference>
<evidence type="ECO:0000256" key="1">
    <source>
        <dbReference type="ARBA" id="ARBA00004370"/>
    </source>
</evidence>
<dbReference type="Pfam" id="PF03717">
    <property type="entry name" value="PBP_dimer"/>
    <property type="match status" value="1"/>
</dbReference>
<evidence type="ECO:0000259" key="4">
    <source>
        <dbReference type="Pfam" id="PF00905"/>
    </source>
</evidence>
<feature type="domain" description="Penicillin-binding protein transpeptidase" evidence="4">
    <location>
        <begin position="242"/>
        <end position="550"/>
    </location>
</feature>
<dbReference type="PANTHER" id="PTHR30627:SF24">
    <property type="entry name" value="PENICILLIN-BINDING PROTEIN 4B"/>
    <property type="match status" value="1"/>
</dbReference>
<dbReference type="GO" id="GO:0071555">
    <property type="term" value="P:cell wall organization"/>
    <property type="evidence" value="ECO:0007669"/>
    <property type="project" value="TreeGrafter"/>
</dbReference>
<dbReference type="InterPro" id="IPR012338">
    <property type="entry name" value="Beta-lactam/transpept-like"/>
</dbReference>
<organism evidence="6 7">
    <name type="scientific">Caldinitratiruptor microaerophilus</name>
    <dbReference type="NCBI Taxonomy" id="671077"/>
    <lineage>
        <taxon>Bacteria</taxon>
        <taxon>Bacillati</taxon>
        <taxon>Bacillota</taxon>
        <taxon>Clostridia</taxon>
        <taxon>Eubacteriales</taxon>
        <taxon>Symbiobacteriaceae</taxon>
        <taxon>Caldinitratiruptor</taxon>
    </lineage>
</organism>
<dbReference type="GO" id="GO:0008658">
    <property type="term" value="F:penicillin binding"/>
    <property type="evidence" value="ECO:0007669"/>
    <property type="project" value="InterPro"/>
</dbReference>
<name>A0AA35CID4_9FIRM</name>
<dbReference type="GO" id="GO:0005886">
    <property type="term" value="C:plasma membrane"/>
    <property type="evidence" value="ECO:0007669"/>
    <property type="project" value="TreeGrafter"/>
</dbReference>
<dbReference type="EMBL" id="AP025628">
    <property type="protein sequence ID" value="BDG59670.1"/>
    <property type="molecule type" value="Genomic_DNA"/>
</dbReference>
<dbReference type="InterPro" id="IPR005311">
    <property type="entry name" value="PBP_dimer"/>
</dbReference>
<evidence type="ECO:0000259" key="5">
    <source>
        <dbReference type="Pfam" id="PF03717"/>
    </source>
</evidence>
<evidence type="ECO:0000256" key="2">
    <source>
        <dbReference type="ARBA" id="ARBA00007171"/>
    </source>
</evidence>
<dbReference type="KEGG" id="cmic:caldi_07600"/>
<reference evidence="6" key="1">
    <citation type="submission" date="2022-03" db="EMBL/GenBank/DDBJ databases">
        <title>Complete genome sequence of Caldinitratiruptor microaerophilus.</title>
        <authorList>
            <person name="Mukaiyama R."/>
            <person name="Nishiyama T."/>
            <person name="Ueda K."/>
        </authorList>
    </citation>
    <scope>NUCLEOTIDE SEQUENCE</scope>
    <source>
        <strain evidence="6">JCM 16183</strain>
    </source>
</reference>
<comment type="similarity">
    <text evidence="2">Belongs to the transpeptidase family.</text>
</comment>
<protein>
    <recommendedName>
        <fullName evidence="8">Penicillin-binding protein 2</fullName>
    </recommendedName>
</protein>
<evidence type="ECO:0000313" key="6">
    <source>
        <dbReference type="EMBL" id="BDG59670.1"/>
    </source>
</evidence>
<dbReference type="Pfam" id="PF00905">
    <property type="entry name" value="Transpeptidase"/>
    <property type="match status" value="1"/>
</dbReference>
<dbReference type="SUPFAM" id="SSF56519">
    <property type="entry name" value="Penicillin binding protein dimerisation domain"/>
    <property type="match status" value="1"/>
</dbReference>
<sequence length="565" mass="58391">MRRRIWLLAAAFTALWLVQVAQLWRWQVREAPVLARRAAAQRMRALQLAPRGLVLDRLGRPLTDPQPRWDVAVFPALAGSPDEVARALARATGEPAPVWAGRLRAHAGAGPYWAGAELTAGPARAVAAAEIPGVAAVPRPVRYGPGALARHVIGYVNQAGGQLGLEAAFDAELRGDAGPHVAAFVDGSGRPLEGLGVRAVDVPAGKPPLSIRLTLDGRAQAAVERILDGWSPPGPGAPLRAAVVVLDPRSGDILAMASRPQFDPLRPPVGPGAPGAAWAPLVNRAVAPYPPGSVFKPVVAAAALETGAVAPGEPFECSGSYTIGGQTFTDPRPGGHGRITLAGALAQSCNITFIRIGYERLGTDRMLATARRFGFGAPVGIGLREEAGGFLPAPRYGGEVAQLAFGQGLLVTPLQVARAYAALVRDGLLPPVGLVDAVLGPDGTPLRRGPRAPAVPALAPEVARQIARDLEGVTDPNGTGTGRNAWVPGWGSAGKTGSAEVVTPDGLVVHSWFAGWTPLRDPRLVIAVLIEEGGAGGQGAARLSREVARALLDAGGPRPARGRAP</sequence>
<accession>A0AA35CID4</accession>
<dbReference type="InterPro" id="IPR050515">
    <property type="entry name" value="Beta-lactam/transpept"/>
</dbReference>
<dbReference type="Gene3D" id="3.40.710.10">
    <property type="entry name" value="DD-peptidase/beta-lactamase superfamily"/>
    <property type="match status" value="1"/>
</dbReference>
<evidence type="ECO:0000313" key="7">
    <source>
        <dbReference type="Proteomes" id="UP001163687"/>
    </source>
</evidence>
<dbReference type="RefSeq" id="WP_264843777.1">
    <property type="nucleotide sequence ID" value="NZ_AP025628.1"/>
</dbReference>
<dbReference type="InterPro" id="IPR036138">
    <property type="entry name" value="PBP_dimer_sf"/>
</dbReference>
<evidence type="ECO:0008006" key="8">
    <source>
        <dbReference type="Google" id="ProtNLM"/>
    </source>
</evidence>
<feature type="domain" description="Penicillin-binding protein dimerisation" evidence="5">
    <location>
        <begin position="49"/>
        <end position="193"/>
    </location>
</feature>
<dbReference type="PANTHER" id="PTHR30627">
    <property type="entry name" value="PEPTIDOGLYCAN D,D-TRANSPEPTIDASE"/>
    <property type="match status" value="1"/>
</dbReference>
<dbReference type="InterPro" id="IPR001460">
    <property type="entry name" value="PCN-bd_Tpept"/>
</dbReference>
<gene>
    <name evidence="6" type="ORF">caldi_07600</name>
</gene>
<dbReference type="AlphaFoldDB" id="A0AA35CID4"/>
<comment type="subcellular location">
    <subcellularLocation>
        <location evidence="1">Membrane</location>
    </subcellularLocation>
</comment>
<proteinExistence type="inferred from homology"/>
<dbReference type="Gene3D" id="3.90.1310.10">
    <property type="entry name" value="Penicillin-binding protein 2a (Domain 2)"/>
    <property type="match status" value="1"/>
</dbReference>
<keyword evidence="3" id="KW-0472">Membrane</keyword>
<keyword evidence="7" id="KW-1185">Reference proteome</keyword>
<dbReference type="GO" id="GO:0071972">
    <property type="term" value="F:peptidoglycan L,D-transpeptidase activity"/>
    <property type="evidence" value="ECO:0007669"/>
    <property type="project" value="TreeGrafter"/>
</dbReference>
<dbReference type="SUPFAM" id="SSF56601">
    <property type="entry name" value="beta-lactamase/transpeptidase-like"/>
    <property type="match status" value="1"/>
</dbReference>
<evidence type="ECO:0000256" key="3">
    <source>
        <dbReference type="ARBA" id="ARBA00023136"/>
    </source>
</evidence>